<evidence type="ECO:0000259" key="3">
    <source>
        <dbReference type="PROSITE" id="PS51635"/>
    </source>
</evidence>
<evidence type="ECO:0000313" key="5">
    <source>
        <dbReference type="Proteomes" id="UP000239872"/>
    </source>
</evidence>
<dbReference type="PROSITE" id="PS51635">
    <property type="entry name" value="PNPLA"/>
    <property type="match status" value="1"/>
</dbReference>
<comment type="caution">
    <text evidence="4">The sequence shown here is derived from an EMBL/GenBank/DDBJ whole genome shotgun (WGS) entry which is preliminary data.</text>
</comment>
<reference evidence="4 5" key="1">
    <citation type="submission" date="2018-01" db="EMBL/GenBank/DDBJ databases">
        <title>A novel member of the phylum Bacteroidetes isolated from glacier ice.</title>
        <authorList>
            <person name="Liu Q."/>
            <person name="Xin Y.-H."/>
        </authorList>
    </citation>
    <scope>NUCLEOTIDE SEQUENCE [LARGE SCALE GENOMIC DNA]</scope>
    <source>
        <strain evidence="4 5">RB1R16</strain>
    </source>
</reference>
<dbReference type="CDD" id="cd07207">
    <property type="entry name" value="Pat_ExoU_VipD_like"/>
    <property type="match status" value="1"/>
</dbReference>
<proteinExistence type="predicted"/>
<feature type="short sequence motif" description="GXSXG" evidence="2">
    <location>
        <begin position="58"/>
        <end position="62"/>
    </location>
</feature>
<protein>
    <submittedName>
        <fullName evidence="4">Patatin</fullName>
    </submittedName>
</protein>
<evidence type="ECO:0000256" key="2">
    <source>
        <dbReference type="PROSITE-ProRule" id="PRU01161"/>
    </source>
</evidence>
<dbReference type="InterPro" id="IPR052580">
    <property type="entry name" value="Lipid_Hydrolase"/>
</dbReference>
<evidence type="ECO:0000256" key="1">
    <source>
        <dbReference type="ARBA" id="ARBA00023098"/>
    </source>
</evidence>
<dbReference type="InterPro" id="IPR016035">
    <property type="entry name" value="Acyl_Trfase/lysoPLipase"/>
</dbReference>
<dbReference type="Gene3D" id="3.40.1090.10">
    <property type="entry name" value="Cytosolic phospholipase A2 catalytic domain"/>
    <property type="match status" value="2"/>
</dbReference>
<feature type="active site" description="Nucleophile" evidence="2">
    <location>
        <position position="60"/>
    </location>
</feature>
<organism evidence="4 5">
    <name type="scientific">Flavipsychrobacter stenotrophus</name>
    <dbReference type="NCBI Taxonomy" id="2077091"/>
    <lineage>
        <taxon>Bacteria</taxon>
        <taxon>Pseudomonadati</taxon>
        <taxon>Bacteroidota</taxon>
        <taxon>Chitinophagia</taxon>
        <taxon>Chitinophagales</taxon>
        <taxon>Chitinophagaceae</taxon>
        <taxon>Flavipsychrobacter</taxon>
    </lineage>
</organism>
<keyword evidence="2" id="KW-0442">Lipid degradation</keyword>
<dbReference type="Pfam" id="PF01734">
    <property type="entry name" value="Patatin"/>
    <property type="match status" value="1"/>
</dbReference>
<keyword evidence="1 2" id="KW-0443">Lipid metabolism</keyword>
<dbReference type="PANTHER" id="PTHR46394">
    <property type="entry name" value="ANNEXIN"/>
    <property type="match status" value="1"/>
</dbReference>
<dbReference type="InterPro" id="IPR002641">
    <property type="entry name" value="PNPLA_dom"/>
</dbReference>
<feature type="short sequence motif" description="GXGXXG" evidence="2">
    <location>
        <begin position="29"/>
        <end position="34"/>
    </location>
</feature>
<keyword evidence="5" id="KW-1185">Reference proteome</keyword>
<feature type="active site" description="Proton acceptor" evidence="2">
    <location>
        <position position="216"/>
    </location>
</feature>
<dbReference type="AlphaFoldDB" id="A0A2S7SU52"/>
<accession>A0A2S7SU52</accession>
<evidence type="ECO:0000313" key="4">
    <source>
        <dbReference type="EMBL" id="PQJ10125.1"/>
    </source>
</evidence>
<dbReference type="Proteomes" id="UP000239872">
    <property type="component" value="Unassembled WGS sequence"/>
</dbReference>
<dbReference type="PANTHER" id="PTHR46394:SF1">
    <property type="entry name" value="PNPLA DOMAIN-CONTAINING PROTEIN"/>
    <property type="match status" value="1"/>
</dbReference>
<dbReference type="GO" id="GO:0016042">
    <property type="term" value="P:lipid catabolic process"/>
    <property type="evidence" value="ECO:0007669"/>
    <property type="project" value="UniProtKB-UniRule"/>
</dbReference>
<dbReference type="SUPFAM" id="SSF52151">
    <property type="entry name" value="FabD/lysophospholipase-like"/>
    <property type="match status" value="1"/>
</dbReference>
<feature type="domain" description="PNPLA" evidence="3">
    <location>
        <begin position="25"/>
        <end position="229"/>
    </location>
</feature>
<dbReference type="GO" id="GO:0016787">
    <property type="term" value="F:hydrolase activity"/>
    <property type="evidence" value="ECO:0007669"/>
    <property type="project" value="UniProtKB-UniRule"/>
</dbReference>
<dbReference type="EMBL" id="PPSL01000004">
    <property type="protein sequence ID" value="PQJ10125.1"/>
    <property type="molecule type" value="Genomic_DNA"/>
</dbReference>
<name>A0A2S7SU52_9BACT</name>
<sequence length="338" mass="38245">MVRLILIITFFLFLPRIYAQHYTNLALKGGGIRGIAYIGAVKVLEEKGMLKDIEKIGGTSIGAVVGVMMCTGMTTAQMEQKMLDIDISSFNDGEWFFIGGQRRLRKHFGWYKGKEFERWVGDIIKQQTGNEAITFMQLHVLAQNNRKYKDPYITATNLTLQRLEIFSWETSPNMPVQLAVRASVSIPLYYGAVCIDSAGRLVDETSDGGHYNVYVDGGLLANYPVSIFNTEQENAAGIINEHTLGLKLERPEQIVYQESNKGIAPYNIYTFSNYMAALYNVTMEQLNKRLSYAEERKHTVYISTGNISPRVRHITDLQKKILFDNGLNAAKEFLVNTH</sequence>
<gene>
    <name evidence="4" type="ORF">CJD36_015625</name>
</gene>
<feature type="short sequence motif" description="DGA/G" evidence="2">
    <location>
        <begin position="216"/>
        <end position="218"/>
    </location>
</feature>
<keyword evidence="2" id="KW-0378">Hydrolase</keyword>